<dbReference type="EMBL" id="BARS01042667">
    <property type="protein sequence ID" value="GAG31276.1"/>
    <property type="molecule type" value="Genomic_DNA"/>
</dbReference>
<dbReference type="AlphaFoldDB" id="X0Y2Z9"/>
<accession>X0Y2Z9</accession>
<organism evidence="1">
    <name type="scientific">marine sediment metagenome</name>
    <dbReference type="NCBI Taxonomy" id="412755"/>
    <lineage>
        <taxon>unclassified sequences</taxon>
        <taxon>metagenomes</taxon>
        <taxon>ecological metagenomes</taxon>
    </lineage>
</organism>
<evidence type="ECO:0000313" key="1">
    <source>
        <dbReference type="EMBL" id="GAG31276.1"/>
    </source>
</evidence>
<reference evidence="1" key="1">
    <citation type="journal article" date="2014" name="Front. Microbiol.">
        <title>High frequency of phylogenetically diverse reductive dehalogenase-homologous genes in deep subseafloor sedimentary metagenomes.</title>
        <authorList>
            <person name="Kawai M."/>
            <person name="Futagami T."/>
            <person name="Toyoda A."/>
            <person name="Takaki Y."/>
            <person name="Nishi S."/>
            <person name="Hori S."/>
            <person name="Arai W."/>
            <person name="Tsubouchi T."/>
            <person name="Morono Y."/>
            <person name="Uchiyama I."/>
            <person name="Ito T."/>
            <person name="Fujiyama A."/>
            <person name="Inagaki F."/>
            <person name="Takami H."/>
        </authorList>
    </citation>
    <scope>NUCLEOTIDE SEQUENCE</scope>
    <source>
        <strain evidence="1">Expedition CK06-06</strain>
    </source>
</reference>
<proteinExistence type="predicted"/>
<name>X0Y2Z9_9ZZZZ</name>
<comment type="caution">
    <text evidence="1">The sequence shown here is derived from an EMBL/GenBank/DDBJ whole genome shotgun (WGS) entry which is preliminary data.</text>
</comment>
<gene>
    <name evidence="1" type="ORF">S01H1_64711</name>
</gene>
<protein>
    <submittedName>
        <fullName evidence="1">Uncharacterized protein</fullName>
    </submittedName>
</protein>
<feature type="non-terminal residue" evidence="1">
    <location>
        <position position="43"/>
    </location>
</feature>
<sequence>MSRPELDQLKRRYADVIAQLDSLATADTGLSETDAQTKQELLE</sequence>